<name>A0AAV4WM45_9ARAC</name>
<comment type="caution">
    <text evidence="1">The sequence shown here is derived from an EMBL/GenBank/DDBJ whole genome shotgun (WGS) entry which is preliminary data.</text>
</comment>
<gene>
    <name evidence="1" type="ORF">CDAR_608981</name>
</gene>
<protein>
    <submittedName>
        <fullName evidence="1">Uncharacterized protein</fullName>
    </submittedName>
</protein>
<sequence length="110" mass="12657">MATTARKKDGKRWGQVLQSLHKSFLANCQRLGFLSPESHQFPIKCDESIKYEETGQHPDPVIMWWKGCSQIMAAHKPRRTVCVTSFVRDHAMGRFVGYFDDLPPSFRLTS</sequence>
<reference evidence="1 2" key="1">
    <citation type="submission" date="2021-06" db="EMBL/GenBank/DDBJ databases">
        <title>Caerostris darwini draft genome.</title>
        <authorList>
            <person name="Kono N."/>
            <person name="Arakawa K."/>
        </authorList>
    </citation>
    <scope>NUCLEOTIDE SEQUENCE [LARGE SCALE GENOMIC DNA]</scope>
</reference>
<dbReference type="EMBL" id="BPLQ01014740">
    <property type="protein sequence ID" value="GIY82819.1"/>
    <property type="molecule type" value="Genomic_DNA"/>
</dbReference>
<keyword evidence="2" id="KW-1185">Reference proteome</keyword>
<proteinExistence type="predicted"/>
<evidence type="ECO:0000313" key="1">
    <source>
        <dbReference type="EMBL" id="GIY82819.1"/>
    </source>
</evidence>
<evidence type="ECO:0000313" key="2">
    <source>
        <dbReference type="Proteomes" id="UP001054837"/>
    </source>
</evidence>
<accession>A0AAV4WM45</accession>
<dbReference type="Proteomes" id="UP001054837">
    <property type="component" value="Unassembled WGS sequence"/>
</dbReference>
<organism evidence="1 2">
    <name type="scientific">Caerostris darwini</name>
    <dbReference type="NCBI Taxonomy" id="1538125"/>
    <lineage>
        <taxon>Eukaryota</taxon>
        <taxon>Metazoa</taxon>
        <taxon>Ecdysozoa</taxon>
        <taxon>Arthropoda</taxon>
        <taxon>Chelicerata</taxon>
        <taxon>Arachnida</taxon>
        <taxon>Araneae</taxon>
        <taxon>Araneomorphae</taxon>
        <taxon>Entelegynae</taxon>
        <taxon>Araneoidea</taxon>
        <taxon>Araneidae</taxon>
        <taxon>Caerostris</taxon>
    </lineage>
</organism>
<dbReference type="AlphaFoldDB" id="A0AAV4WM45"/>